<comment type="similarity">
    <text evidence="4">Belongs to the enoyl-CoA hydratase/isomerase family.</text>
</comment>
<evidence type="ECO:0000256" key="1">
    <source>
        <dbReference type="ARBA" id="ARBA00004275"/>
    </source>
</evidence>
<reference evidence="5 6" key="1">
    <citation type="submission" date="2020-10" db="EMBL/GenBank/DDBJ databases">
        <title>Connecting structure to function with the recovery of over 1000 high-quality activated sludge metagenome-assembled genomes encoding full-length rRNA genes using long-read sequencing.</title>
        <authorList>
            <person name="Singleton C.M."/>
            <person name="Petriglieri F."/>
            <person name="Kristensen J.M."/>
            <person name="Kirkegaard R.H."/>
            <person name="Michaelsen T.Y."/>
            <person name="Andersen M.H."/>
            <person name="Karst S.M."/>
            <person name="Dueholm M.S."/>
            <person name="Nielsen P.H."/>
            <person name="Albertsen M."/>
        </authorList>
    </citation>
    <scope>NUCLEOTIDE SEQUENCE [LARGE SCALE GENOMIC DNA]</scope>
    <source>
        <strain evidence="5">Fred_18-Q3-R57-64_BAT3C.720</strain>
    </source>
</reference>
<evidence type="ECO:0000256" key="3">
    <source>
        <dbReference type="ARBA" id="ARBA00023235"/>
    </source>
</evidence>
<dbReference type="InterPro" id="IPR029045">
    <property type="entry name" value="ClpP/crotonase-like_dom_sf"/>
</dbReference>
<proteinExistence type="inferred from homology"/>
<dbReference type="PANTHER" id="PTHR43684:SF1">
    <property type="entry name" value="ENOYL-COA DELTA ISOMERASE 2"/>
    <property type="match status" value="1"/>
</dbReference>
<comment type="caution">
    <text evidence="5">The sequence shown here is derived from an EMBL/GenBank/DDBJ whole genome shotgun (WGS) entry which is preliminary data.</text>
</comment>
<dbReference type="Proteomes" id="UP000706151">
    <property type="component" value="Unassembled WGS sequence"/>
</dbReference>
<evidence type="ECO:0000313" key="5">
    <source>
        <dbReference type="EMBL" id="MBK7954721.1"/>
    </source>
</evidence>
<dbReference type="GO" id="GO:0004165">
    <property type="term" value="F:delta(3)-delta(2)-enoyl-CoA isomerase activity"/>
    <property type="evidence" value="ECO:0007669"/>
    <property type="project" value="UniProtKB-ARBA"/>
</dbReference>
<dbReference type="CDD" id="cd06558">
    <property type="entry name" value="crotonase-like"/>
    <property type="match status" value="1"/>
</dbReference>
<comment type="subcellular location">
    <subcellularLocation>
        <location evidence="1">Peroxisome</location>
    </subcellularLocation>
</comment>
<dbReference type="Pfam" id="PF00378">
    <property type="entry name" value="ECH_1"/>
    <property type="match status" value="1"/>
</dbReference>
<dbReference type="InterPro" id="IPR018376">
    <property type="entry name" value="Enoyl-CoA_hyd/isom_CS"/>
</dbReference>
<dbReference type="AlphaFoldDB" id="A0A935TAB6"/>
<dbReference type="InterPro" id="IPR001753">
    <property type="entry name" value="Enoyl-CoA_hydra/iso"/>
</dbReference>
<organism evidence="5 6">
    <name type="scientific">Candidatus Accumulibacter affinis</name>
    <dbReference type="NCBI Taxonomy" id="2954384"/>
    <lineage>
        <taxon>Bacteria</taxon>
        <taxon>Pseudomonadati</taxon>
        <taxon>Pseudomonadota</taxon>
        <taxon>Betaproteobacteria</taxon>
        <taxon>Candidatus Accumulibacter</taxon>
    </lineage>
</organism>
<accession>A0A935TAB6</accession>
<dbReference type="EMBL" id="JADJOT010000009">
    <property type="protein sequence ID" value="MBK7954721.1"/>
    <property type="molecule type" value="Genomic_DNA"/>
</dbReference>
<dbReference type="PROSITE" id="PS00166">
    <property type="entry name" value="ENOYL_COA_HYDRATASE"/>
    <property type="match status" value="1"/>
</dbReference>
<dbReference type="InterPro" id="IPR051053">
    <property type="entry name" value="ECH/Chromodomain_protein"/>
</dbReference>
<protein>
    <submittedName>
        <fullName evidence="5">Enoyl-CoA hydratase/isomerase family protein</fullName>
    </submittedName>
</protein>
<dbReference type="SUPFAM" id="SSF52096">
    <property type="entry name" value="ClpP/crotonase"/>
    <property type="match status" value="1"/>
</dbReference>
<evidence type="ECO:0000256" key="2">
    <source>
        <dbReference type="ARBA" id="ARBA00023140"/>
    </source>
</evidence>
<gene>
    <name evidence="5" type="ORF">IPK02_12625</name>
</gene>
<evidence type="ECO:0000313" key="6">
    <source>
        <dbReference type="Proteomes" id="UP000706151"/>
    </source>
</evidence>
<keyword evidence="3" id="KW-0413">Isomerase</keyword>
<name>A0A935TAB6_9PROT</name>
<keyword evidence="2" id="KW-0576">Peroxisome</keyword>
<dbReference type="PANTHER" id="PTHR43684">
    <property type="match status" value="1"/>
</dbReference>
<evidence type="ECO:0000256" key="4">
    <source>
        <dbReference type="RuleBase" id="RU003707"/>
    </source>
</evidence>
<dbReference type="Gene3D" id="3.90.226.10">
    <property type="entry name" value="2-enoyl-CoA Hydratase, Chain A, domain 1"/>
    <property type="match status" value="1"/>
</dbReference>
<sequence length="258" mass="27463">MAGSIEKNLVGGVLHLEFTSDDGRNTMDDDWFERLNKALEDASRDRNVRVVLLSSRGAAFCSGMNLRSATSGFLSEGFGGSPLARVSHRLADFTKPLLAAVHGSAIGGGATLLLHCDLVVAAADTKFRLPFASLGIAPEIGSSYLLPRAAGPRLANELVLLAKLFDAHTAQRAGFVNTVVEPGSELAMARQWAKDLTAQAPNALVESRRLLREEHAAGLHAAIDREGEALFAAVQLGEFDEAVAAFIAKRSPDFSAFH</sequence>